<dbReference type="InterPro" id="IPR039564">
    <property type="entry name" value="Peptidase_C39-like"/>
</dbReference>
<dbReference type="Proteomes" id="UP000177481">
    <property type="component" value="Unassembled WGS sequence"/>
</dbReference>
<keyword evidence="1" id="KW-0812">Transmembrane</keyword>
<dbReference type="Pfam" id="PF13529">
    <property type="entry name" value="Peptidase_C39_2"/>
    <property type="match status" value="1"/>
</dbReference>
<proteinExistence type="predicted"/>
<evidence type="ECO:0000259" key="2">
    <source>
        <dbReference type="Pfam" id="PF13529"/>
    </source>
</evidence>
<evidence type="ECO:0000256" key="1">
    <source>
        <dbReference type="SAM" id="Phobius"/>
    </source>
</evidence>
<protein>
    <recommendedName>
        <fullName evidence="2">Peptidase C39-like domain-containing protein</fullName>
    </recommendedName>
</protein>
<keyword evidence="1" id="KW-0472">Membrane</keyword>
<sequence length="395" mass="42292">MRRGGALWLIVIVIFIVLTLVAVVLPFAAFVGIGASGPIAQATGAGGSGLGCFVADQEFSNISVANNPDEIVVKLGAKYPAAKLNAAYIKQVLERGKKEGLNPLIPLAIWNGEQNFKNPEKAFGYGYRDSGTDKGVSNWDAQLNGVYRSTRLATQSQDPYDSPSGTNSFTRLFYHYTTAMKVIYENSGNSWDEEATYKDGSKPLKNRLAVIRLLAPSQVTCQSVLVSGVSSGQGNDGVPLFKQGDYKNIDYAPGNSIAASGCCTTAAAMILRFYGKLDADPISISKFSYQNGAYVAGKGTDHAKLVPLLAKKYSLNYEVLGNDWSRALTHLTNNHPLLAAGKGALPYTSGGHCIVITGYNAKTGELRINNPAKGDGPYPLSQIKSETHALYFLGR</sequence>
<keyword evidence="1" id="KW-1133">Transmembrane helix</keyword>
<feature type="domain" description="Peptidase C39-like" evidence="2">
    <location>
        <begin position="237"/>
        <end position="372"/>
    </location>
</feature>
<evidence type="ECO:0000313" key="3">
    <source>
        <dbReference type="EMBL" id="OGD64518.1"/>
    </source>
</evidence>
<evidence type="ECO:0000313" key="4">
    <source>
        <dbReference type="Proteomes" id="UP000177481"/>
    </source>
</evidence>
<dbReference type="Gene3D" id="3.90.70.10">
    <property type="entry name" value="Cysteine proteinases"/>
    <property type="match status" value="1"/>
</dbReference>
<name>A0A1F5EAT8_9BACT</name>
<dbReference type="AlphaFoldDB" id="A0A1F5EAT8"/>
<reference evidence="3 4" key="1">
    <citation type="journal article" date="2016" name="Nat. Commun.">
        <title>Thousands of microbial genomes shed light on interconnected biogeochemical processes in an aquifer system.</title>
        <authorList>
            <person name="Anantharaman K."/>
            <person name="Brown C.T."/>
            <person name="Hug L.A."/>
            <person name="Sharon I."/>
            <person name="Castelle C.J."/>
            <person name="Probst A.J."/>
            <person name="Thomas B.C."/>
            <person name="Singh A."/>
            <person name="Wilkins M.J."/>
            <person name="Karaoz U."/>
            <person name="Brodie E.L."/>
            <person name="Williams K.H."/>
            <person name="Hubbard S.S."/>
            <person name="Banfield J.F."/>
        </authorList>
    </citation>
    <scope>NUCLEOTIDE SEQUENCE [LARGE SCALE GENOMIC DNA]</scope>
</reference>
<dbReference type="EMBL" id="MEZX01000002">
    <property type="protein sequence ID" value="OGD64518.1"/>
    <property type="molecule type" value="Genomic_DNA"/>
</dbReference>
<comment type="caution">
    <text evidence="3">The sequence shown here is derived from an EMBL/GenBank/DDBJ whole genome shotgun (WGS) entry which is preliminary data.</text>
</comment>
<gene>
    <name evidence="3" type="ORF">A3A71_00465</name>
</gene>
<dbReference type="STRING" id="1797471.A3A71_00465"/>
<organism evidence="3 4">
    <name type="scientific">Candidatus Berkelbacteria bacterium RIFCSPLOWO2_01_FULL_50_28</name>
    <dbReference type="NCBI Taxonomy" id="1797471"/>
    <lineage>
        <taxon>Bacteria</taxon>
        <taxon>Candidatus Berkelbacteria</taxon>
    </lineage>
</organism>
<feature type="transmembrane region" description="Helical" evidence="1">
    <location>
        <begin position="7"/>
        <end position="33"/>
    </location>
</feature>
<accession>A0A1F5EAT8</accession>